<sequence>MKKKYVTSLFFIGMGTQALYAISIEERLALLSKAGLIGNSENKVPDKFPFSQSSNGGQFSSSFNELNESDSNTFSSPISNNTQSNASSQSLNDTQSNASSQSLNESQSNPSSKVSNDSQSEEKNQDPKRFVQEFSAQETSQAPGLMAQGVEHLTKGVEQVKDYTQNEFIPQATEIAEQAGHQAKKIVHDVASQAKETGTQIINYFIPKIKELFAVAGKKMLYDVANQAKENGTQVVNYFSPKIKELFEVVGQKVTSWANADKEQASASMEDSSSFGSSNSSTENSLIPQNNKAELPQDAFVNKGNLGSEGDKESTSMSTESSDASNSSKLPQEPKLTEGENSGYNPKSLLVNNTGQKEPSAVEEAPMF</sequence>
<feature type="compositionally biased region" description="Low complexity" evidence="1">
    <location>
        <begin position="315"/>
        <end position="329"/>
    </location>
</feature>
<protein>
    <submittedName>
        <fullName evidence="2">Uncharacterized protein</fullName>
    </submittedName>
</protein>
<dbReference type="Proteomes" id="UP000239425">
    <property type="component" value="Unassembled WGS sequence"/>
</dbReference>
<evidence type="ECO:0000313" key="2">
    <source>
        <dbReference type="EMBL" id="PPE04054.1"/>
    </source>
</evidence>
<dbReference type="OrthoDB" id="9983714at2"/>
<proteinExistence type="predicted"/>
<name>A0A2S5R9R0_9PROT</name>
<feature type="region of interest" description="Disordered" evidence="1">
    <location>
        <begin position="47"/>
        <end position="127"/>
    </location>
</feature>
<feature type="compositionally biased region" description="Low complexity" evidence="1">
    <location>
        <begin position="266"/>
        <end position="285"/>
    </location>
</feature>
<organism evidence="2 3">
    <name type="scientific">Holospora curviuscula</name>
    <dbReference type="NCBI Taxonomy" id="1082868"/>
    <lineage>
        <taxon>Bacteria</taxon>
        <taxon>Pseudomonadati</taxon>
        <taxon>Pseudomonadota</taxon>
        <taxon>Alphaproteobacteria</taxon>
        <taxon>Holosporales</taxon>
        <taxon>Holosporaceae</taxon>
        <taxon>Holospora</taxon>
    </lineage>
</organism>
<comment type="caution">
    <text evidence="2">The sequence shown here is derived from an EMBL/GenBank/DDBJ whole genome shotgun (WGS) entry which is preliminary data.</text>
</comment>
<evidence type="ECO:0000256" key="1">
    <source>
        <dbReference type="SAM" id="MobiDB-lite"/>
    </source>
</evidence>
<dbReference type="AlphaFoldDB" id="A0A2S5R9R0"/>
<feature type="region of interest" description="Disordered" evidence="1">
    <location>
        <begin position="262"/>
        <end position="368"/>
    </location>
</feature>
<feature type="compositionally biased region" description="Polar residues" evidence="1">
    <location>
        <begin position="65"/>
        <end position="78"/>
    </location>
</feature>
<reference evidence="2 3" key="1">
    <citation type="submission" date="2017-11" db="EMBL/GenBank/DDBJ databases">
        <title>Comparative genomic analysis of Holospora spp., intranuclear symbionts of paramecia.</title>
        <authorList>
            <person name="Garushyants S.K."/>
            <person name="Beliavskaya A."/>
            <person name="Malko D.B."/>
            <person name="Logacheva M.D."/>
            <person name="Rautian M.S."/>
            <person name="Gelfand M.S."/>
        </authorList>
    </citation>
    <scope>NUCLEOTIDE SEQUENCE [LARGE SCALE GENOMIC DNA]</scope>
    <source>
        <strain evidence="3">02AZ16</strain>
    </source>
</reference>
<feature type="compositionally biased region" description="Polar residues" evidence="1">
    <location>
        <begin position="93"/>
        <end position="118"/>
    </location>
</feature>
<dbReference type="EMBL" id="PHHC01000079">
    <property type="protein sequence ID" value="PPE04054.1"/>
    <property type="molecule type" value="Genomic_DNA"/>
</dbReference>
<feature type="compositionally biased region" description="Polar residues" evidence="1">
    <location>
        <begin position="339"/>
        <end position="357"/>
    </location>
</feature>
<feature type="compositionally biased region" description="Low complexity" evidence="1">
    <location>
        <begin position="51"/>
        <end position="64"/>
    </location>
</feature>
<keyword evidence="3" id="KW-1185">Reference proteome</keyword>
<evidence type="ECO:0000313" key="3">
    <source>
        <dbReference type="Proteomes" id="UP000239425"/>
    </source>
</evidence>
<dbReference type="RefSeq" id="WP_104206657.1">
    <property type="nucleotide sequence ID" value="NZ_PHHC01000079.1"/>
</dbReference>
<accession>A0A2S5R9R0</accession>
<gene>
    <name evidence="2" type="ORF">HCUR_00589</name>
</gene>
<feature type="compositionally biased region" description="Low complexity" evidence="1">
    <location>
        <begin position="79"/>
        <end position="92"/>
    </location>
</feature>